<dbReference type="RefSeq" id="WP_176228540.1">
    <property type="nucleotide sequence ID" value="NZ_FWFL01000001.1"/>
</dbReference>
<feature type="compositionally biased region" description="Basic and acidic residues" evidence="1">
    <location>
        <begin position="94"/>
        <end position="103"/>
    </location>
</feature>
<evidence type="ECO:0000313" key="2">
    <source>
        <dbReference type="EMBL" id="SLN15581.1"/>
    </source>
</evidence>
<feature type="compositionally biased region" description="Basic and acidic residues" evidence="1">
    <location>
        <begin position="113"/>
        <end position="125"/>
    </location>
</feature>
<accession>A0A1Y5RED9</accession>
<sequence>MQTYEYKVIPAPSKGRKAPGLKKPEDRFSRTLEELMNEMAVEGWEYQRADVLPSEERQGLTSSHTVYRSVLVFRRGVIGEEIKENALENPTGDPEIKGEKSDSYDEELTSDNPKSEGDDTTKSGD</sequence>
<gene>
    <name evidence="2" type="ORF">PEL8287_00665</name>
</gene>
<evidence type="ECO:0000313" key="3">
    <source>
        <dbReference type="Proteomes" id="UP000193827"/>
    </source>
</evidence>
<keyword evidence="3" id="KW-1185">Reference proteome</keyword>
<proteinExistence type="predicted"/>
<dbReference type="EMBL" id="FWFL01000001">
    <property type="protein sequence ID" value="SLN15581.1"/>
    <property type="molecule type" value="Genomic_DNA"/>
</dbReference>
<protein>
    <recommendedName>
        <fullName evidence="4">DUF4177 domain-containing protein</fullName>
    </recommendedName>
</protein>
<organism evidence="2 3">
    <name type="scientific">Roseovarius litorisediminis</name>
    <dbReference type="NCBI Taxonomy" id="1312363"/>
    <lineage>
        <taxon>Bacteria</taxon>
        <taxon>Pseudomonadati</taxon>
        <taxon>Pseudomonadota</taxon>
        <taxon>Alphaproteobacteria</taxon>
        <taxon>Rhodobacterales</taxon>
        <taxon>Roseobacteraceae</taxon>
        <taxon>Roseovarius</taxon>
    </lineage>
</organism>
<dbReference type="AlphaFoldDB" id="A0A1Y5RED9"/>
<evidence type="ECO:0008006" key="4">
    <source>
        <dbReference type="Google" id="ProtNLM"/>
    </source>
</evidence>
<dbReference type="Proteomes" id="UP000193827">
    <property type="component" value="Unassembled WGS sequence"/>
</dbReference>
<feature type="region of interest" description="Disordered" evidence="1">
    <location>
        <begin position="84"/>
        <end position="125"/>
    </location>
</feature>
<reference evidence="2 3" key="1">
    <citation type="submission" date="2017-03" db="EMBL/GenBank/DDBJ databases">
        <authorList>
            <person name="Afonso C.L."/>
            <person name="Miller P.J."/>
            <person name="Scott M.A."/>
            <person name="Spackman E."/>
            <person name="Goraichik I."/>
            <person name="Dimitrov K.M."/>
            <person name="Suarez D.L."/>
            <person name="Swayne D.E."/>
        </authorList>
    </citation>
    <scope>NUCLEOTIDE SEQUENCE [LARGE SCALE GENOMIC DNA]</scope>
    <source>
        <strain evidence="2 3">CECT 8287</strain>
    </source>
</reference>
<name>A0A1Y5RED9_9RHOB</name>
<evidence type="ECO:0000256" key="1">
    <source>
        <dbReference type="SAM" id="MobiDB-lite"/>
    </source>
</evidence>